<protein>
    <recommendedName>
        <fullName evidence="3">MULE transposase domain-containing protein</fullName>
    </recommendedName>
</protein>
<dbReference type="AlphaFoldDB" id="A0AAD9QJD6"/>
<dbReference type="Proteomes" id="UP001249851">
    <property type="component" value="Unassembled WGS sequence"/>
</dbReference>
<evidence type="ECO:0008006" key="3">
    <source>
        <dbReference type="Google" id="ProtNLM"/>
    </source>
</evidence>
<keyword evidence="2" id="KW-1185">Reference proteome</keyword>
<sequence length="168" mass="19187">MKRFNLHTGQLKTFGTDGERALSNAFREEFPEADHHRCFIHLRKNIKMKMSSLGILGRDQNEFLCDIFGKSVAATSYHGIVDSDDADDFYAKLCSLEKVWNDRERDFTNQEPAFYDWSVGKVSDTIITCMLKPLCQKAGLGDSLYSINDNEGENHLLKIRLSISVSVW</sequence>
<proteinExistence type="predicted"/>
<reference evidence="1" key="2">
    <citation type="journal article" date="2023" name="Science">
        <title>Genomic signatures of disease resistance in endangered staghorn corals.</title>
        <authorList>
            <person name="Vollmer S.V."/>
            <person name="Selwyn J.D."/>
            <person name="Despard B.A."/>
            <person name="Roesel C.L."/>
        </authorList>
    </citation>
    <scope>NUCLEOTIDE SEQUENCE</scope>
    <source>
        <strain evidence="1">K2</strain>
    </source>
</reference>
<evidence type="ECO:0000313" key="1">
    <source>
        <dbReference type="EMBL" id="KAK2562423.1"/>
    </source>
</evidence>
<organism evidence="1 2">
    <name type="scientific">Acropora cervicornis</name>
    <name type="common">Staghorn coral</name>
    <dbReference type="NCBI Taxonomy" id="6130"/>
    <lineage>
        <taxon>Eukaryota</taxon>
        <taxon>Metazoa</taxon>
        <taxon>Cnidaria</taxon>
        <taxon>Anthozoa</taxon>
        <taxon>Hexacorallia</taxon>
        <taxon>Scleractinia</taxon>
        <taxon>Astrocoeniina</taxon>
        <taxon>Acroporidae</taxon>
        <taxon>Acropora</taxon>
    </lineage>
</organism>
<accession>A0AAD9QJD6</accession>
<gene>
    <name evidence="1" type="ORF">P5673_014075</name>
</gene>
<reference evidence="1" key="1">
    <citation type="journal article" date="2023" name="G3 (Bethesda)">
        <title>Whole genome assembly and annotation of the endangered Caribbean coral Acropora cervicornis.</title>
        <authorList>
            <person name="Selwyn J.D."/>
            <person name="Vollmer S.V."/>
        </authorList>
    </citation>
    <scope>NUCLEOTIDE SEQUENCE</scope>
    <source>
        <strain evidence="1">K2</strain>
    </source>
</reference>
<dbReference type="EMBL" id="JARQWQ010000028">
    <property type="protein sequence ID" value="KAK2562423.1"/>
    <property type="molecule type" value="Genomic_DNA"/>
</dbReference>
<evidence type="ECO:0000313" key="2">
    <source>
        <dbReference type="Proteomes" id="UP001249851"/>
    </source>
</evidence>
<name>A0AAD9QJD6_ACRCE</name>
<comment type="caution">
    <text evidence="1">The sequence shown here is derived from an EMBL/GenBank/DDBJ whole genome shotgun (WGS) entry which is preliminary data.</text>
</comment>